<dbReference type="AlphaFoldDB" id="A0A136Q4N5"/>
<sequence>MNLRQLSIFCAVCEEMSFTRAAKRLYMTQPAVSHVIAGLERETGCVLFDRISRGIHLTGAGRAFYEKAARIVELMGDLERSPGELDFASPLRIGSSITIANVFLPDILHAFSASFATPVSVGVDTARHNTERLLANEIDAALIEGAVTDSRLVARPFSSFTIAAVCAPSYPGPRSVSPTALMRETLLLREKGSSVRELFDSAMMLHGLVAKPAWTSVDSQALVAAAKSGLGVSILPEVLIERELAAGELKRVHIRGMQLKNINYTVYHKDKYLSPPLAGFLEIAGRSKGGARR</sequence>
<protein>
    <submittedName>
        <fullName evidence="6">LysR substrate binding domain protein</fullName>
    </submittedName>
</protein>
<dbReference type="InterPro" id="IPR005119">
    <property type="entry name" value="LysR_subst-bd"/>
</dbReference>
<feature type="domain" description="HTH lysR-type" evidence="5">
    <location>
        <begin position="1"/>
        <end position="58"/>
    </location>
</feature>
<dbReference type="PATRIC" id="fig|626937.4.peg.1536"/>
<comment type="caution">
    <text evidence="6">The sequence shown here is derived from an EMBL/GenBank/DDBJ whole genome shotgun (WGS) entry which is preliminary data.</text>
</comment>
<dbReference type="STRING" id="626937.HMPREF3293_01555"/>
<dbReference type="GO" id="GO:0003700">
    <property type="term" value="F:DNA-binding transcription factor activity"/>
    <property type="evidence" value="ECO:0007669"/>
    <property type="project" value="InterPro"/>
</dbReference>
<keyword evidence="7" id="KW-1185">Reference proteome</keyword>
<dbReference type="PANTHER" id="PTHR30126">
    <property type="entry name" value="HTH-TYPE TRANSCRIPTIONAL REGULATOR"/>
    <property type="match status" value="1"/>
</dbReference>
<reference evidence="6 7" key="1">
    <citation type="submission" date="2016-02" db="EMBL/GenBank/DDBJ databases">
        <authorList>
            <person name="Wen L."/>
            <person name="He K."/>
            <person name="Yang H."/>
        </authorList>
    </citation>
    <scope>NUCLEOTIDE SEQUENCE [LARGE SCALE GENOMIC DNA]</scope>
    <source>
        <strain evidence="6 7">DSM 22607</strain>
    </source>
</reference>
<comment type="similarity">
    <text evidence="1">Belongs to the LysR transcriptional regulatory family.</text>
</comment>
<dbReference type="Gene3D" id="1.10.10.10">
    <property type="entry name" value="Winged helix-like DNA-binding domain superfamily/Winged helix DNA-binding domain"/>
    <property type="match status" value="1"/>
</dbReference>
<keyword evidence="4" id="KW-0804">Transcription</keyword>
<proteinExistence type="inferred from homology"/>
<dbReference type="InterPro" id="IPR000847">
    <property type="entry name" value="LysR_HTH_N"/>
</dbReference>
<dbReference type="InterPro" id="IPR036390">
    <property type="entry name" value="WH_DNA-bd_sf"/>
</dbReference>
<dbReference type="PANTHER" id="PTHR30126:SF39">
    <property type="entry name" value="HTH-TYPE TRANSCRIPTIONAL REGULATOR CYSL"/>
    <property type="match status" value="1"/>
</dbReference>
<name>A0A136Q4N5_9FIRM</name>
<evidence type="ECO:0000313" key="6">
    <source>
        <dbReference type="EMBL" id="KXK65631.1"/>
    </source>
</evidence>
<dbReference type="SUPFAM" id="SSF53850">
    <property type="entry name" value="Periplasmic binding protein-like II"/>
    <property type="match status" value="1"/>
</dbReference>
<dbReference type="PRINTS" id="PR00039">
    <property type="entry name" value="HTHLYSR"/>
</dbReference>
<gene>
    <name evidence="6" type="ORF">HMPREF3293_01555</name>
</gene>
<evidence type="ECO:0000256" key="4">
    <source>
        <dbReference type="ARBA" id="ARBA00023163"/>
    </source>
</evidence>
<evidence type="ECO:0000259" key="5">
    <source>
        <dbReference type="PROSITE" id="PS50931"/>
    </source>
</evidence>
<dbReference type="OrthoDB" id="9785745at2"/>
<dbReference type="FunFam" id="1.10.10.10:FF:000001">
    <property type="entry name" value="LysR family transcriptional regulator"/>
    <property type="match status" value="1"/>
</dbReference>
<evidence type="ECO:0000256" key="2">
    <source>
        <dbReference type="ARBA" id="ARBA00023015"/>
    </source>
</evidence>
<dbReference type="Gene3D" id="3.40.190.290">
    <property type="match status" value="1"/>
</dbReference>
<dbReference type="PROSITE" id="PS50931">
    <property type="entry name" value="HTH_LYSR"/>
    <property type="match status" value="1"/>
</dbReference>
<dbReference type="Pfam" id="PF03466">
    <property type="entry name" value="LysR_substrate"/>
    <property type="match status" value="1"/>
</dbReference>
<keyword evidence="2" id="KW-0805">Transcription regulation</keyword>
<dbReference type="InterPro" id="IPR036388">
    <property type="entry name" value="WH-like_DNA-bd_sf"/>
</dbReference>
<dbReference type="KEGG" id="cmiu:B1H56_10675"/>
<dbReference type="RefSeq" id="WP_066519549.1">
    <property type="nucleotide sequence ID" value="NZ_CABMOF010000002.1"/>
</dbReference>
<dbReference type="Proteomes" id="UP000070366">
    <property type="component" value="Unassembled WGS sequence"/>
</dbReference>
<dbReference type="GO" id="GO:0000976">
    <property type="term" value="F:transcription cis-regulatory region binding"/>
    <property type="evidence" value="ECO:0007669"/>
    <property type="project" value="TreeGrafter"/>
</dbReference>
<keyword evidence="3" id="KW-0238">DNA-binding</keyword>
<dbReference type="SUPFAM" id="SSF46785">
    <property type="entry name" value="Winged helix' DNA-binding domain"/>
    <property type="match status" value="1"/>
</dbReference>
<evidence type="ECO:0000313" key="7">
    <source>
        <dbReference type="Proteomes" id="UP000070366"/>
    </source>
</evidence>
<evidence type="ECO:0000256" key="1">
    <source>
        <dbReference type="ARBA" id="ARBA00009437"/>
    </source>
</evidence>
<accession>A0A136Q4N5</accession>
<evidence type="ECO:0000256" key="3">
    <source>
        <dbReference type="ARBA" id="ARBA00023125"/>
    </source>
</evidence>
<organism evidence="6 7">
    <name type="scientific">Christensenella minuta</name>
    <dbReference type="NCBI Taxonomy" id="626937"/>
    <lineage>
        <taxon>Bacteria</taxon>
        <taxon>Bacillati</taxon>
        <taxon>Bacillota</taxon>
        <taxon>Clostridia</taxon>
        <taxon>Christensenellales</taxon>
        <taxon>Christensenellaceae</taxon>
        <taxon>Christensenella</taxon>
    </lineage>
</organism>
<dbReference type="Pfam" id="PF00126">
    <property type="entry name" value="HTH_1"/>
    <property type="match status" value="1"/>
</dbReference>
<dbReference type="EMBL" id="LSZW01000060">
    <property type="protein sequence ID" value="KXK65631.1"/>
    <property type="molecule type" value="Genomic_DNA"/>
</dbReference>